<dbReference type="GO" id="GO:0003700">
    <property type="term" value="F:DNA-binding transcription factor activity"/>
    <property type="evidence" value="ECO:0007669"/>
    <property type="project" value="InterPro"/>
</dbReference>
<feature type="domain" description="HTH lysR-type" evidence="5">
    <location>
        <begin position="1"/>
        <end position="60"/>
    </location>
</feature>
<accession>A0A2H9YNM8</accession>
<comment type="caution">
    <text evidence="6">The sequence shown here is derived from an EMBL/GenBank/DDBJ whole genome shotgun (WGS) entry which is preliminary data.</text>
</comment>
<evidence type="ECO:0000313" key="7">
    <source>
        <dbReference type="Proteomes" id="UP000243446"/>
    </source>
</evidence>
<organism evidence="6 7">
    <name type="scientific">Acinetobacter pseudolwoffii</name>
    <dbReference type="NCBI Taxonomy" id="2053287"/>
    <lineage>
        <taxon>Bacteria</taxon>
        <taxon>Pseudomonadati</taxon>
        <taxon>Pseudomonadota</taxon>
        <taxon>Gammaproteobacteria</taxon>
        <taxon>Moraxellales</taxon>
        <taxon>Moraxellaceae</taxon>
        <taxon>Acinetobacter</taxon>
    </lineage>
</organism>
<dbReference type="GO" id="GO:0003677">
    <property type="term" value="F:DNA binding"/>
    <property type="evidence" value="ECO:0007669"/>
    <property type="project" value="UniProtKB-KW"/>
</dbReference>
<dbReference type="InterPro" id="IPR005119">
    <property type="entry name" value="LysR_subst-bd"/>
</dbReference>
<dbReference type="PANTHER" id="PTHR30419">
    <property type="entry name" value="HTH-TYPE TRANSCRIPTIONAL REGULATOR YBHD"/>
    <property type="match status" value="1"/>
</dbReference>
<dbReference type="InterPro" id="IPR036390">
    <property type="entry name" value="WH_DNA-bd_sf"/>
</dbReference>
<dbReference type="PANTHER" id="PTHR30419:SF8">
    <property type="entry name" value="NITROGEN ASSIMILATION TRANSCRIPTIONAL ACTIVATOR-RELATED"/>
    <property type="match status" value="1"/>
</dbReference>
<evidence type="ECO:0000256" key="2">
    <source>
        <dbReference type="ARBA" id="ARBA00023015"/>
    </source>
</evidence>
<dbReference type="AlphaFoldDB" id="A0A2H9YNM8"/>
<dbReference type="InterPro" id="IPR050950">
    <property type="entry name" value="HTH-type_LysR_regulators"/>
</dbReference>
<reference evidence="6 7" key="1">
    <citation type="submission" date="2017-11" db="EMBL/GenBank/DDBJ databases">
        <title>Revising the taxonomy of the Acinetobacter lwoffii group: the description of Acinetobacter pseudolwoffii sp. nov. and emended description of Acinetobacter lwoffii.</title>
        <authorList>
            <person name="Nemec A."/>
            <person name="Radolfova-Krizova L."/>
        </authorList>
    </citation>
    <scope>NUCLEOTIDE SEQUENCE [LARGE SCALE GENOMIC DNA]</scope>
    <source>
        <strain evidence="6 7">ANC 5044</strain>
    </source>
</reference>
<dbReference type="Gene3D" id="3.40.190.290">
    <property type="match status" value="1"/>
</dbReference>
<dbReference type="PROSITE" id="PS50931">
    <property type="entry name" value="HTH_LYSR"/>
    <property type="match status" value="1"/>
</dbReference>
<evidence type="ECO:0000256" key="3">
    <source>
        <dbReference type="ARBA" id="ARBA00023125"/>
    </source>
</evidence>
<protein>
    <submittedName>
        <fullName evidence="6">LysR family transcriptional regulator</fullName>
    </submittedName>
</protein>
<gene>
    <name evidence="6" type="ORF">CWI32_14740</name>
</gene>
<dbReference type="RefSeq" id="WP_035337435.1">
    <property type="nucleotide sequence ID" value="NZ_CP084301.1"/>
</dbReference>
<sequence length="295" mass="33906">MELKLLRIFVQVVKSGSFSAAAEQLCYTQPTISKSIQQLEQQIGEKLFITGYRKRHVKLTFIGEHVYKHALSILQQHEDMLDSIQNIRSLKAGELSLGLPPLGAILMHRLIARYHRNYPEIKLNFLEVGSLKIEEALVNKKIDVGIVLGNPHSDLYSIKILNSPLCLLAKQDSHLTKYEKINFDDLKNENFIFYTDDFSLTPIILSEAQKAGFEPNIVCKSSQWDFIVKMVEANMGIAILPEIYCRKFSNLKKIYFNSDDMTWQLHMAWHKGLEISHATKAWLNLVNKYSHEISL</sequence>
<keyword evidence="3" id="KW-0238">DNA-binding</keyword>
<dbReference type="EMBL" id="PHRG01000018">
    <property type="protein sequence ID" value="PJO74233.1"/>
    <property type="molecule type" value="Genomic_DNA"/>
</dbReference>
<dbReference type="InterPro" id="IPR000847">
    <property type="entry name" value="LysR_HTH_N"/>
</dbReference>
<dbReference type="Gene3D" id="1.10.10.10">
    <property type="entry name" value="Winged helix-like DNA-binding domain superfamily/Winged helix DNA-binding domain"/>
    <property type="match status" value="1"/>
</dbReference>
<dbReference type="FunFam" id="1.10.10.10:FF:000001">
    <property type="entry name" value="LysR family transcriptional regulator"/>
    <property type="match status" value="1"/>
</dbReference>
<evidence type="ECO:0000256" key="4">
    <source>
        <dbReference type="ARBA" id="ARBA00023163"/>
    </source>
</evidence>
<dbReference type="SUPFAM" id="SSF46785">
    <property type="entry name" value="Winged helix' DNA-binding domain"/>
    <property type="match status" value="1"/>
</dbReference>
<keyword evidence="2" id="KW-0805">Transcription regulation</keyword>
<name>A0A2H9YNM8_9GAMM</name>
<dbReference type="Pfam" id="PF00126">
    <property type="entry name" value="HTH_1"/>
    <property type="match status" value="1"/>
</dbReference>
<dbReference type="PRINTS" id="PR00039">
    <property type="entry name" value="HTHLYSR"/>
</dbReference>
<dbReference type="GeneID" id="97176391"/>
<evidence type="ECO:0000256" key="1">
    <source>
        <dbReference type="ARBA" id="ARBA00009437"/>
    </source>
</evidence>
<dbReference type="InterPro" id="IPR036388">
    <property type="entry name" value="WH-like_DNA-bd_sf"/>
</dbReference>
<evidence type="ECO:0000259" key="5">
    <source>
        <dbReference type="PROSITE" id="PS50931"/>
    </source>
</evidence>
<dbReference type="Pfam" id="PF03466">
    <property type="entry name" value="LysR_substrate"/>
    <property type="match status" value="1"/>
</dbReference>
<evidence type="ECO:0000313" key="6">
    <source>
        <dbReference type="EMBL" id="PJO74233.1"/>
    </source>
</evidence>
<dbReference type="Proteomes" id="UP000243446">
    <property type="component" value="Unassembled WGS sequence"/>
</dbReference>
<proteinExistence type="inferred from homology"/>
<dbReference type="GO" id="GO:0005829">
    <property type="term" value="C:cytosol"/>
    <property type="evidence" value="ECO:0007669"/>
    <property type="project" value="TreeGrafter"/>
</dbReference>
<comment type="similarity">
    <text evidence="1">Belongs to the LysR transcriptional regulatory family.</text>
</comment>
<keyword evidence="4" id="KW-0804">Transcription</keyword>
<dbReference type="SUPFAM" id="SSF53850">
    <property type="entry name" value="Periplasmic binding protein-like II"/>
    <property type="match status" value="1"/>
</dbReference>